<evidence type="ECO:0000256" key="6">
    <source>
        <dbReference type="HAMAP-Rule" id="MF_01965"/>
    </source>
</evidence>
<dbReference type="Pfam" id="PF01256">
    <property type="entry name" value="Carb_kinase"/>
    <property type="match status" value="1"/>
</dbReference>
<dbReference type="GO" id="GO:0110051">
    <property type="term" value="P:metabolite repair"/>
    <property type="evidence" value="ECO:0007669"/>
    <property type="project" value="TreeGrafter"/>
</dbReference>
<dbReference type="CDD" id="cd01171">
    <property type="entry name" value="YXKO-related"/>
    <property type="match status" value="1"/>
</dbReference>
<sequence>MRWSQRVADPVPLDTAWLKANPLPDHHDNVDKNGRGRVLVIGGCRRVPGGMLLTAEAAFRAGAGKVTIATIASAAIPIGIAFPACAIVALPETADGEIAPESAELLLAEIAGHDAVVFGPAMIDEDGVRTLLAALLPALPDDMFLLLDAVALRAATDHVDAIAARGRHIVLTPHEGELAALLGIEKDDVSRDPLAALARAAQTYDATVMVKGATSHLMAGGTCLSYAGGGLGLAVSGSGDVLAGLIAGLGAQDLPPLQASAWGIWLHGEAGRRLSETIGPIGYLARELLPVVPGLMRGV</sequence>
<feature type="binding site" evidence="6">
    <location>
        <position position="240"/>
    </location>
    <ligand>
        <name>(6S)-NADPHX</name>
        <dbReference type="ChEBI" id="CHEBI:64076"/>
    </ligand>
</feature>
<dbReference type="EC" id="4.2.1.136" evidence="6"/>
<comment type="catalytic activity">
    <reaction evidence="6">
        <text>(6S)-NADHX + ADP = AMP + phosphate + NADH + H(+)</text>
        <dbReference type="Rhea" id="RHEA:32223"/>
        <dbReference type="ChEBI" id="CHEBI:15378"/>
        <dbReference type="ChEBI" id="CHEBI:43474"/>
        <dbReference type="ChEBI" id="CHEBI:57945"/>
        <dbReference type="ChEBI" id="CHEBI:64074"/>
        <dbReference type="ChEBI" id="CHEBI:456215"/>
        <dbReference type="ChEBI" id="CHEBI:456216"/>
        <dbReference type="EC" id="4.2.1.136"/>
    </reaction>
</comment>
<dbReference type="SUPFAM" id="SSF53613">
    <property type="entry name" value="Ribokinase-like"/>
    <property type="match status" value="1"/>
</dbReference>
<dbReference type="PROSITE" id="PS51383">
    <property type="entry name" value="YJEF_C_3"/>
    <property type="match status" value="1"/>
</dbReference>
<dbReference type="GO" id="GO:0005524">
    <property type="term" value="F:ATP binding"/>
    <property type="evidence" value="ECO:0007669"/>
    <property type="project" value="UniProtKB-KW"/>
</dbReference>
<dbReference type="GO" id="GO:0046496">
    <property type="term" value="P:nicotinamide nucleotide metabolic process"/>
    <property type="evidence" value="ECO:0007669"/>
    <property type="project" value="UniProtKB-UniRule"/>
</dbReference>
<keyword evidence="1 6" id="KW-0547">Nucleotide-binding</keyword>
<keyword evidence="9" id="KW-1185">Reference proteome</keyword>
<accession>A0A0A7PMU6</accession>
<dbReference type="KEGG" id="sphk:SKP52_11500"/>
<comment type="subunit">
    <text evidence="6">Homotetramer.</text>
</comment>
<dbReference type="OrthoDB" id="9806925at2"/>
<dbReference type="HAMAP" id="MF_01965">
    <property type="entry name" value="NADHX_dehydratase"/>
    <property type="match status" value="1"/>
</dbReference>
<dbReference type="EMBL" id="CP009122">
    <property type="protein sequence ID" value="AJA09197.1"/>
    <property type="molecule type" value="Genomic_DNA"/>
</dbReference>
<name>A0A0A7PMU6_9SPHN</name>
<keyword evidence="5 6" id="KW-0456">Lyase</keyword>
<dbReference type="InterPro" id="IPR029056">
    <property type="entry name" value="Ribokinase-like"/>
</dbReference>
<dbReference type="GO" id="GO:0052856">
    <property type="term" value="F:NAD(P)HX epimerase activity"/>
    <property type="evidence" value="ECO:0007669"/>
    <property type="project" value="TreeGrafter"/>
</dbReference>
<feature type="domain" description="YjeF C-terminal" evidence="7">
    <location>
        <begin position="15"/>
        <end position="299"/>
    </location>
</feature>
<evidence type="ECO:0000256" key="2">
    <source>
        <dbReference type="ARBA" id="ARBA00022840"/>
    </source>
</evidence>
<comment type="similarity">
    <text evidence="6">Belongs to the NnrD/CARKD family.</text>
</comment>
<dbReference type="AlphaFoldDB" id="A0A0A7PMU6"/>
<dbReference type="GO" id="GO:0052855">
    <property type="term" value="F:ADP-dependent NAD(P)H-hydrate dehydratase activity"/>
    <property type="evidence" value="ECO:0007669"/>
    <property type="project" value="UniProtKB-UniRule"/>
</dbReference>
<dbReference type="PANTHER" id="PTHR12592:SF0">
    <property type="entry name" value="ATP-DEPENDENT (S)-NAD(P)H-HYDRATE DEHYDRATASE"/>
    <property type="match status" value="1"/>
</dbReference>
<comment type="cofactor">
    <cofactor evidence="6">
        <name>Mg(2+)</name>
        <dbReference type="ChEBI" id="CHEBI:18420"/>
    </cofactor>
</comment>
<comment type="caution">
    <text evidence="6">Lacks conserved residue(s) required for the propagation of feature annotation.</text>
</comment>
<feature type="binding site" evidence="6">
    <location>
        <position position="239"/>
    </location>
    <ligand>
        <name>AMP</name>
        <dbReference type="ChEBI" id="CHEBI:456215"/>
    </ligand>
</feature>
<protein>
    <recommendedName>
        <fullName evidence="6">ADP-dependent (S)-NAD(P)H-hydrate dehydratase</fullName>
        <ecNumber evidence="6">4.2.1.136</ecNumber>
    </recommendedName>
    <alternativeName>
        <fullName evidence="6">ADP-dependent NAD(P)HX dehydratase</fullName>
    </alternativeName>
</protein>
<keyword evidence="2 6" id="KW-0067">ATP-binding</keyword>
<keyword evidence="3 6" id="KW-0521">NADP</keyword>
<dbReference type="PANTHER" id="PTHR12592">
    <property type="entry name" value="ATP-DEPENDENT (S)-NAD(P)H-HYDRATE DEHYDRATASE FAMILY MEMBER"/>
    <property type="match status" value="1"/>
</dbReference>
<comment type="catalytic activity">
    <reaction evidence="6">
        <text>(6S)-NADPHX + ADP = AMP + phosphate + NADPH + H(+)</text>
        <dbReference type="Rhea" id="RHEA:32235"/>
        <dbReference type="ChEBI" id="CHEBI:15378"/>
        <dbReference type="ChEBI" id="CHEBI:43474"/>
        <dbReference type="ChEBI" id="CHEBI:57783"/>
        <dbReference type="ChEBI" id="CHEBI:64076"/>
        <dbReference type="ChEBI" id="CHEBI:456215"/>
        <dbReference type="ChEBI" id="CHEBI:456216"/>
        <dbReference type="EC" id="4.2.1.136"/>
    </reaction>
</comment>
<dbReference type="InterPro" id="IPR000631">
    <property type="entry name" value="CARKD"/>
</dbReference>
<proteinExistence type="inferred from homology"/>
<keyword evidence="4 6" id="KW-0520">NAD</keyword>
<keyword evidence="8" id="KW-0418">Kinase</keyword>
<dbReference type="GO" id="GO:0016301">
    <property type="term" value="F:kinase activity"/>
    <property type="evidence" value="ECO:0007669"/>
    <property type="project" value="UniProtKB-KW"/>
</dbReference>
<organism evidence="8 9">
    <name type="scientific">Sphingopyxis fribergensis</name>
    <dbReference type="NCBI Taxonomy" id="1515612"/>
    <lineage>
        <taxon>Bacteria</taxon>
        <taxon>Pseudomonadati</taxon>
        <taxon>Pseudomonadota</taxon>
        <taxon>Alphaproteobacteria</taxon>
        <taxon>Sphingomonadales</taxon>
        <taxon>Sphingomonadaceae</taxon>
        <taxon>Sphingopyxis</taxon>
    </lineage>
</organism>
<evidence type="ECO:0000259" key="7">
    <source>
        <dbReference type="PROSITE" id="PS51383"/>
    </source>
</evidence>
<gene>
    <name evidence="6" type="primary">nnrD</name>
    <name evidence="8" type="ORF">SKP52_11500</name>
</gene>
<evidence type="ECO:0000313" key="8">
    <source>
        <dbReference type="EMBL" id="AJA09197.1"/>
    </source>
</evidence>
<reference evidence="8 9" key="1">
    <citation type="journal article" date="2015" name="Int. J. Syst. Evol. Microbiol.">
        <title>Description of Sphingopyxis fribergensis sp. nov. - a soil bacterium with the ability to degrade styrene and phenylacetic acid.</title>
        <authorList>
            <person name="Oelschlagel M."/>
            <person name="Ruckert C."/>
            <person name="Kalinowski J."/>
            <person name="Schmidt G."/>
            <person name="Schlomann M."/>
            <person name="Tischler D."/>
        </authorList>
    </citation>
    <scope>NUCLEOTIDE SEQUENCE [LARGE SCALE GENOMIC DNA]</scope>
    <source>
        <strain evidence="8 9">Kp5.2</strain>
    </source>
</reference>
<dbReference type="HOGENOM" id="CLU_024853_2_2_5"/>
<dbReference type="NCBIfam" id="TIGR00196">
    <property type="entry name" value="yjeF_cterm"/>
    <property type="match status" value="1"/>
</dbReference>
<comment type="function">
    <text evidence="6">Catalyzes the dehydration of the S-form of NAD(P)HX at the expense of ADP, which is converted to AMP. Together with NAD(P)HX epimerase, which catalyzes the epimerization of the S- and R-forms, the enzyme allows the repair of both epimers of NAD(P)HX, a damaged form of NAD(P)H that is a result of enzymatic or heat-dependent hydration.</text>
</comment>
<evidence type="ECO:0000256" key="4">
    <source>
        <dbReference type="ARBA" id="ARBA00023027"/>
    </source>
</evidence>
<dbReference type="STRING" id="1515612.SKP52_11500"/>
<feature type="binding site" evidence="6">
    <location>
        <position position="174"/>
    </location>
    <ligand>
        <name>(6S)-NADPHX</name>
        <dbReference type="ChEBI" id="CHEBI:64076"/>
    </ligand>
</feature>
<evidence type="ECO:0000256" key="3">
    <source>
        <dbReference type="ARBA" id="ARBA00022857"/>
    </source>
</evidence>
<dbReference type="Proteomes" id="UP000030907">
    <property type="component" value="Chromosome"/>
</dbReference>
<keyword evidence="8" id="KW-0808">Transferase</keyword>
<feature type="binding site" evidence="6">
    <location>
        <begin position="211"/>
        <end position="215"/>
    </location>
    <ligand>
        <name>AMP</name>
        <dbReference type="ChEBI" id="CHEBI:456215"/>
    </ligand>
</feature>
<evidence type="ECO:0000256" key="5">
    <source>
        <dbReference type="ARBA" id="ARBA00023239"/>
    </source>
</evidence>
<dbReference type="Gene3D" id="3.40.1190.20">
    <property type="match status" value="1"/>
</dbReference>
<evidence type="ECO:0000313" key="9">
    <source>
        <dbReference type="Proteomes" id="UP000030907"/>
    </source>
</evidence>
<evidence type="ECO:0000256" key="1">
    <source>
        <dbReference type="ARBA" id="ARBA00022741"/>
    </source>
</evidence>